<name>A0A9W4UR13_9PLEO</name>
<evidence type="ECO:0000313" key="2">
    <source>
        <dbReference type="Proteomes" id="UP001152607"/>
    </source>
</evidence>
<sequence>MGIIGAKNIQQQLSGREALLSPLHITIYLCTSMGNRIRTDYAFLFPIIERVLLSRA</sequence>
<dbReference type="Proteomes" id="UP001152607">
    <property type="component" value="Unassembled WGS sequence"/>
</dbReference>
<proteinExistence type="predicted"/>
<reference evidence="1" key="1">
    <citation type="submission" date="2023-01" db="EMBL/GenBank/DDBJ databases">
        <authorList>
            <person name="Van Ghelder C."/>
            <person name="Rancurel C."/>
        </authorList>
    </citation>
    <scope>NUCLEOTIDE SEQUENCE</scope>
    <source>
        <strain evidence="1">CNCM I-4278</strain>
    </source>
</reference>
<dbReference type="AlphaFoldDB" id="A0A9W4UR13"/>
<gene>
    <name evidence="1" type="ORF">PDIGIT_LOCUS13033</name>
</gene>
<organism evidence="1 2">
    <name type="scientific">Periconia digitata</name>
    <dbReference type="NCBI Taxonomy" id="1303443"/>
    <lineage>
        <taxon>Eukaryota</taxon>
        <taxon>Fungi</taxon>
        <taxon>Dikarya</taxon>
        <taxon>Ascomycota</taxon>
        <taxon>Pezizomycotina</taxon>
        <taxon>Dothideomycetes</taxon>
        <taxon>Pleosporomycetidae</taxon>
        <taxon>Pleosporales</taxon>
        <taxon>Massarineae</taxon>
        <taxon>Periconiaceae</taxon>
        <taxon>Periconia</taxon>
    </lineage>
</organism>
<evidence type="ECO:0000313" key="1">
    <source>
        <dbReference type="EMBL" id="CAI6339869.1"/>
    </source>
</evidence>
<protein>
    <submittedName>
        <fullName evidence="1">Uncharacterized protein</fullName>
    </submittedName>
</protein>
<comment type="caution">
    <text evidence="1">The sequence shown here is derived from an EMBL/GenBank/DDBJ whole genome shotgun (WGS) entry which is preliminary data.</text>
</comment>
<accession>A0A9W4UR13</accession>
<keyword evidence="2" id="KW-1185">Reference proteome</keyword>
<dbReference type="EMBL" id="CAOQHR010000009">
    <property type="protein sequence ID" value="CAI6339869.1"/>
    <property type="molecule type" value="Genomic_DNA"/>
</dbReference>